<dbReference type="EMBL" id="CP158268">
    <property type="protein sequence ID" value="XDJ86491.1"/>
    <property type="molecule type" value="Genomic_DNA"/>
</dbReference>
<dbReference type="EMBL" id="CP158263">
    <property type="protein sequence ID" value="XDJ71839.1"/>
    <property type="molecule type" value="Genomic_DNA"/>
</dbReference>
<feature type="binding site" evidence="8">
    <location>
        <begin position="15"/>
        <end position="17"/>
    </location>
    <ligand>
        <name>shikimate</name>
        <dbReference type="ChEBI" id="CHEBI:36208"/>
    </ligand>
</feature>
<feature type="binding site" evidence="8">
    <location>
        <position position="78"/>
    </location>
    <ligand>
        <name>NADP(+)</name>
        <dbReference type="ChEBI" id="CHEBI:58349"/>
    </ligand>
</feature>
<dbReference type="GO" id="GO:0050661">
    <property type="term" value="F:NADP binding"/>
    <property type="evidence" value="ECO:0007669"/>
    <property type="project" value="InterPro"/>
</dbReference>
<evidence type="ECO:0000259" key="10">
    <source>
        <dbReference type="Pfam" id="PF08501"/>
    </source>
</evidence>
<dbReference type="GO" id="GO:0004764">
    <property type="term" value="F:shikimate 3-dehydrogenase (NADP+) activity"/>
    <property type="evidence" value="ECO:0007669"/>
    <property type="project" value="UniProtKB-UniRule"/>
</dbReference>
<dbReference type="InterPro" id="IPR046346">
    <property type="entry name" value="Aminoacid_DH-like_N_sf"/>
</dbReference>
<evidence type="ECO:0000313" key="18">
    <source>
        <dbReference type="EMBL" id="XDJ65988.1"/>
    </source>
</evidence>
<evidence type="ECO:0000313" key="20">
    <source>
        <dbReference type="EMBL" id="XDJ74107.1"/>
    </source>
</evidence>
<dbReference type="EMBL" id="CP158264">
    <property type="protein sequence ID" value="XDJ74107.1"/>
    <property type="molecule type" value="Genomic_DNA"/>
</dbReference>
<evidence type="ECO:0000256" key="7">
    <source>
        <dbReference type="ARBA" id="ARBA00049442"/>
    </source>
</evidence>
<feature type="domain" description="Shikimate dehydrogenase substrate binding N-terminal" evidence="10">
    <location>
        <begin position="7"/>
        <end position="89"/>
    </location>
</feature>
<evidence type="ECO:0000313" key="17">
    <source>
        <dbReference type="EMBL" id="XDJ62857.1"/>
    </source>
</evidence>
<dbReference type="EMBL" id="CP158269">
    <property type="protein sequence ID" value="XDJ87437.1"/>
    <property type="molecule type" value="Genomic_DNA"/>
</dbReference>
<evidence type="ECO:0000256" key="6">
    <source>
        <dbReference type="ARBA" id="ARBA00023141"/>
    </source>
</evidence>
<dbReference type="SUPFAM" id="SSF51735">
    <property type="entry name" value="NAD(P)-binding Rossmann-fold domains"/>
    <property type="match status" value="1"/>
</dbReference>
<evidence type="ECO:0000259" key="11">
    <source>
        <dbReference type="Pfam" id="PF18317"/>
    </source>
</evidence>
<dbReference type="NCBIfam" id="TIGR00507">
    <property type="entry name" value="aroE"/>
    <property type="match status" value="1"/>
</dbReference>
<keyword evidence="6 8" id="KW-0057">Aromatic amino acid biosynthesis</keyword>
<feature type="domain" description="SDH C-terminal" evidence="11">
    <location>
        <begin position="238"/>
        <end position="268"/>
    </location>
</feature>
<gene>
    <name evidence="8 24" type="primary">aroE</name>
    <name evidence="15" type="ORF">ABRY90_05125</name>
    <name evidence="18" type="ORF">ABRY91_11305</name>
    <name evidence="16" type="ORF">ABRY92_08050</name>
    <name evidence="26" type="ORF">ABRY95_06340</name>
    <name evidence="22" type="ORF">ABRY96_09590</name>
    <name evidence="20" type="ORF">ABRY97_10905</name>
    <name evidence="24" type="ORF">ABRY98_10920</name>
    <name evidence="14" type="ORF">ABRZ00_05400</name>
    <name evidence="13" type="ORF">ABRZ01_05790</name>
    <name evidence="12" type="ORF">ABRZ02_10975</name>
    <name evidence="17" type="ORF">ABRZ03_08940</name>
    <name evidence="27" type="ORF">ABRZ05_11810</name>
    <name evidence="19" type="ORF">ABRZ06_13190</name>
    <name evidence="23" type="ORF">ABRZ08_06590</name>
    <name evidence="21" type="ORF">ABRZ10_13355</name>
    <name evidence="28" type="ORF">ABRZ11_11465</name>
    <name evidence="25" type="ORF">ABRZ12_03575</name>
</gene>
<feature type="binding site" evidence="8">
    <location>
        <position position="102"/>
    </location>
    <ligand>
        <name>shikimate</name>
        <dbReference type="ChEBI" id="CHEBI:36208"/>
    </ligand>
</feature>
<feature type="domain" description="Quinate/shikimate 5-dehydrogenase/glutamyl-tRNA reductase" evidence="9">
    <location>
        <begin position="115"/>
        <end position="192"/>
    </location>
</feature>
<dbReference type="KEGG" id="cgin:ABRZ00_05400"/>
<evidence type="ECO:0000313" key="23">
    <source>
        <dbReference type="EMBL" id="XDJ86491.1"/>
    </source>
</evidence>
<comment type="catalytic activity">
    <reaction evidence="7 8">
        <text>shikimate + NADP(+) = 3-dehydroshikimate + NADPH + H(+)</text>
        <dbReference type="Rhea" id="RHEA:17737"/>
        <dbReference type="ChEBI" id="CHEBI:15378"/>
        <dbReference type="ChEBI" id="CHEBI:16630"/>
        <dbReference type="ChEBI" id="CHEBI:36208"/>
        <dbReference type="ChEBI" id="CHEBI:57783"/>
        <dbReference type="ChEBI" id="CHEBI:58349"/>
        <dbReference type="EC" id="1.1.1.25"/>
    </reaction>
</comment>
<evidence type="ECO:0000313" key="21">
    <source>
        <dbReference type="EMBL" id="XDJ77106.1"/>
    </source>
</evidence>
<evidence type="ECO:0000256" key="1">
    <source>
        <dbReference type="ARBA" id="ARBA00004871"/>
    </source>
</evidence>
<dbReference type="GO" id="GO:0009423">
    <property type="term" value="P:chorismate biosynthetic process"/>
    <property type="evidence" value="ECO:0007669"/>
    <property type="project" value="UniProtKB-UniRule"/>
</dbReference>
<feature type="binding site" evidence="8">
    <location>
        <position position="215"/>
    </location>
    <ligand>
        <name>NADP(+)</name>
        <dbReference type="ChEBI" id="CHEBI:58349"/>
    </ligand>
</feature>
<dbReference type="InterPro" id="IPR041121">
    <property type="entry name" value="SDH_C"/>
</dbReference>
<dbReference type="CDD" id="cd01065">
    <property type="entry name" value="NAD_bind_Shikimate_DH"/>
    <property type="match status" value="1"/>
</dbReference>
<dbReference type="GO" id="GO:0008652">
    <property type="term" value="P:amino acid biosynthetic process"/>
    <property type="evidence" value="ECO:0007669"/>
    <property type="project" value="UniProtKB-KW"/>
</dbReference>
<comment type="similarity">
    <text evidence="8">Belongs to the shikimate dehydrogenase family.</text>
</comment>
<dbReference type="NCBIfam" id="NF001310">
    <property type="entry name" value="PRK00258.1-2"/>
    <property type="match status" value="1"/>
</dbReference>
<organism evidence="24">
    <name type="scientific">Castellaniella ginsengisoli</name>
    <dbReference type="NCBI Taxonomy" id="546114"/>
    <lineage>
        <taxon>Bacteria</taxon>
        <taxon>Pseudomonadati</taxon>
        <taxon>Pseudomonadota</taxon>
        <taxon>Betaproteobacteria</taxon>
        <taxon>Burkholderiales</taxon>
        <taxon>Alcaligenaceae</taxon>
        <taxon>Castellaniella</taxon>
    </lineage>
</organism>
<comment type="subunit">
    <text evidence="8">Homodimer.</text>
</comment>
<evidence type="ECO:0000313" key="14">
    <source>
        <dbReference type="EMBL" id="XDJ56603.1"/>
    </source>
</evidence>
<evidence type="ECO:0000256" key="2">
    <source>
        <dbReference type="ARBA" id="ARBA00012962"/>
    </source>
</evidence>
<dbReference type="FunFam" id="3.40.50.10860:FF:000006">
    <property type="entry name" value="Shikimate dehydrogenase (NADP(+))"/>
    <property type="match status" value="1"/>
</dbReference>
<name>A0AB39G8D1_9BURK</name>
<evidence type="ECO:0000313" key="12">
    <source>
        <dbReference type="EMBL" id="XDJ44178.1"/>
    </source>
</evidence>
<feature type="binding site" evidence="8">
    <location>
        <position position="217"/>
    </location>
    <ligand>
        <name>shikimate</name>
        <dbReference type="ChEBI" id="CHEBI:36208"/>
    </ligand>
</feature>
<evidence type="ECO:0000259" key="9">
    <source>
        <dbReference type="Pfam" id="PF01488"/>
    </source>
</evidence>
<dbReference type="EMBL" id="CP158270">
    <property type="protein sequence ID" value="XDJ91381.1"/>
    <property type="molecule type" value="Genomic_DNA"/>
</dbReference>
<dbReference type="Gene3D" id="3.40.50.720">
    <property type="entry name" value="NAD(P)-binding Rossmann-like Domain"/>
    <property type="match status" value="1"/>
</dbReference>
<dbReference type="EMBL" id="CP158260">
    <property type="protein sequence ID" value="XDJ62857.1"/>
    <property type="molecule type" value="Genomic_DNA"/>
</dbReference>
<dbReference type="EMBL" id="CP158272">
    <property type="protein sequence ID" value="XDJ98403.1"/>
    <property type="molecule type" value="Genomic_DNA"/>
</dbReference>
<evidence type="ECO:0000313" key="26">
    <source>
        <dbReference type="EMBL" id="XDJ94612.1"/>
    </source>
</evidence>
<dbReference type="GO" id="GO:0019632">
    <property type="term" value="P:shikimate metabolic process"/>
    <property type="evidence" value="ECO:0007669"/>
    <property type="project" value="InterPro"/>
</dbReference>
<dbReference type="EMBL" id="CP158253">
    <property type="protein sequence ID" value="XDJ44178.1"/>
    <property type="molecule type" value="Genomic_DNA"/>
</dbReference>
<evidence type="ECO:0000313" key="25">
    <source>
        <dbReference type="EMBL" id="XDJ91381.1"/>
    </source>
</evidence>
<dbReference type="GO" id="GO:0009073">
    <property type="term" value="P:aromatic amino acid family biosynthetic process"/>
    <property type="evidence" value="ECO:0007669"/>
    <property type="project" value="UniProtKB-KW"/>
</dbReference>
<dbReference type="GO" id="GO:0005829">
    <property type="term" value="C:cytosol"/>
    <property type="evidence" value="ECO:0007669"/>
    <property type="project" value="TreeGrafter"/>
</dbReference>
<dbReference type="EMBL" id="CP158265">
    <property type="protein sequence ID" value="XDJ77106.1"/>
    <property type="molecule type" value="Genomic_DNA"/>
</dbReference>
<dbReference type="EC" id="1.1.1.25" evidence="2 8"/>
<dbReference type="EMBL" id="CP158256">
    <property type="protein sequence ID" value="XDJ53993.1"/>
    <property type="molecule type" value="Genomic_DNA"/>
</dbReference>
<feature type="active site" description="Proton acceptor" evidence="8">
    <location>
        <position position="66"/>
    </location>
</feature>
<dbReference type="EMBL" id="CP158261">
    <property type="protein sequence ID" value="XDJ65988.1"/>
    <property type="molecule type" value="Genomic_DNA"/>
</dbReference>
<dbReference type="AlphaFoldDB" id="A0AB39G8D1"/>
<dbReference type="PANTHER" id="PTHR21089:SF1">
    <property type="entry name" value="BIFUNCTIONAL 3-DEHYDROQUINATE DEHYDRATASE_SHIKIMATE DEHYDROGENASE, CHLOROPLASTIC"/>
    <property type="match status" value="1"/>
</dbReference>
<feature type="binding site" evidence="8">
    <location>
        <begin position="151"/>
        <end position="156"/>
    </location>
    <ligand>
        <name>NADP(+)</name>
        <dbReference type="ChEBI" id="CHEBI:58349"/>
    </ligand>
</feature>
<comment type="pathway">
    <text evidence="1 8">Metabolic intermediate biosynthesis; chorismate biosynthesis; chorismate from D-erythrose 4-phosphate and phosphoenolpyruvate: step 4/7.</text>
</comment>
<evidence type="ECO:0000256" key="5">
    <source>
        <dbReference type="ARBA" id="ARBA00023002"/>
    </source>
</evidence>
<reference evidence="24" key="1">
    <citation type="submission" date="2024-05" db="EMBL/GenBank/DDBJ databases">
        <authorList>
            <person name="Luo Y.-C."/>
            <person name="Nicholds J."/>
            <person name="Mortimer T."/>
            <person name="Maboni G."/>
        </authorList>
    </citation>
    <scope>NUCLEOTIDE SEQUENCE</scope>
    <source>
        <strain evidence="27">124370</strain>
        <strain evidence="28">124566</strain>
        <strain evidence="26">124953</strain>
        <strain evidence="25">130308</strain>
        <strain evidence="24">130416</strain>
        <strain evidence="23">140124</strain>
        <strain evidence="22">143751</strain>
        <strain evidence="21">143769</strain>
        <strain evidence="20">143811</strain>
        <strain evidence="19">143936</strain>
        <strain evidence="18">145849</strain>
        <strain evidence="17">145850</strain>
        <strain evidence="16">145852</strain>
        <strain evidence="15">148131</strain>
        <strain evidence="14">150221</strain>
        <strain evidence="13">150964</strain>
        <strain evidence="12">153271</strain>
    </source>
</reference>
<proteinExistence type="inferred from homology"/>
<evidence type="ECO:0000313" key="27">
    <source>
        <dbReference type="EMBL" id="XDJ95755.1"/>
    </source>
</evidence>
<dbReference type="EMBL" id="CP158258">
    <property type="protein sequence ID" value="XDJ59288.1"/>
    <property type="molecule type" value="Genomic_DNA"/>
</dbReference>
<evidence type="ECO:0000313" key="16">
    <source>
        <dbReference type="EMBL" id="XDJ59976.1"/>
    </source>
</evidence>
<feature type="binding site" evidence="8">
    <location>
        <begin position="127"/>
        <end position="131"/>
    </location>
    <ligand>
        <name>NADP(+)</name>
        <dbReference type="ChEBI" id="CHEBI:58349"/>
    </ligand>
</feature>
<dbReference type="InterPro" id="IPR006151">
    <property type="entry name" value="Shikm_DH/Glu-tRNA_Rdtase"/>
</dbReference>
<dbReference type="SUPFAM" id="SSF53223">
    <property type="entry name" value="Aminoacid dehydrogenase-like, N-terminal domain"/>
    <property type="match status" value="1"/>
</dbReference>
<evidence type="ECO:0000313" key="24">
    <source>
        <dbReference type="EMBL" id="XDJ87437.1"/>
    </source>
</evidence>
<dbReference type="InterPro" id="IPR013708">
    <property type="entry name" value="Shikimate_DH-bd_N"/>
</dbReference>
<dbReference type="Pfam" id="PF01488">
    <property type="entry name" value="Shikimate_DH"/>
    <property type="match status" value="1"/>
</dbReference>
<evidence type="ECO:0000313" key="15">
    <source>
        <dbReference type="EMBL" id="XDJ59288.1"/>
    </source>
</evidence>
<feature type="binding site" evidence="8">
    <location>
        <position position="238"/>
    </location>
    <ligand>
        <name>NADP(+)</name>
        <dbReference type="ChEBI" id="CHEBI:58349"/>
    </ligand>
</feature>
<dbReference type="EMBL" id="CP158271">
    <property type="protein sequence ID" value="XDJ94612.1"/>
    <property type="molecule type" value="Genomic_DNA"/>
</dbReference>
<evidence type="ECO:0000313" key="22">
    <source>
        <dbReference type="EMBL" id="XDJ81934.1"/>
    </source>
</evidence>
<dbReference type="PANTHER" id="PTHR21089">
    <property type="entry name" value="SHIKIMATE DEHYDROGENASE"/>
    <property type="match status" value="1"/>
</dbReference>
<dbReference type="HAMAP" id="MF_00222">
    <property type="entry name" value="Shikimate_DH_AroE"/>
    <property type="match status" value="1"/>
</dbReference>
<feature type="binding site" evidence="8">
    <location>
        <position position="245"/>
    </location>
    <ligand>
        <name>shikimate</name>
        <dbReference type="ChEBI" id="CHEBI:36208"/>
    </ligand>
</feature>
<dbReference type="EMBL" id="CP158266">
    <property type="protein sequence ID" value="XDJ81934.1"/>
    <property type="molecule type" value="Genomic_DNA"/>
</dbReference>
<dbReference type="EMBL" id="CP158257">
    <property type="protein sequence ID" value="XDJ56603.1"/>
    <property type="molecule type" value="Genomic_DNA"/>
</dbReference>
<accession>A0AB39G8D1</accession>
<evidence type="ECO:0000256" key="8">
    <source>
        <dbReference type="HAMAP-Rule" id="MF_00222"/>
    </source>
</evidence>
<dbReference type="InterPro" id="IPR036291">
    <property type="entry name" value="NAD(P)-bd_dom_sf"/>
</dbReference>
<keyword evidence="4 8" id="KW-0521">NADP</keyword>
<evidence type="ECO:0000256" key="4">
    <source>
        <dbReference type="ARBA" id="ARBA00022857"/>
    </source>
</evidence>
<evidence type="ECO:0000313" key="13">
    <source>
        <dbReference type="EMBL" id="XDJ53993.1"/>
    </source>
</evidence>
<keyword evidence="3 8" id="KW-0028">Amino-acid biosynthesis</keyword>
<dbReference type="RefSeq" id="WP_368642697.1">
    <property type="nucleotide sequence ID" value="NZ_CP158253.1"/>
</dbReference>
<dbReference type="InterPro" id="IPR022893">
    <property type="entry name" value="Shikimate_DH_fam"/>
</dbReference>
<sequence length="270" mass="28190">MTDRYAVIGNPIAQSRSPLLHTAFARQFGHDLRYEAILAAPDAFRETVLSFIAAGGRGMNVTAPFKLEAAALADTLTERARAAGAVNTLKFDSEGILGDNTDGVGLVGDIQDRLGVRLAGRRVLVIGAGGATRGILLPLLRAQPSGVLVVNRTVARAQALAEALAAQGPILAGPLDAAGGREYDVVIHATSAGLNDGAAPAVDYRVAAGGLAYDLAYGEDTPFMRQARERGAARTVDGLGMLVGQAAESYRIWRGVLPDVRPVLEQLKLA</sequence>
<evidence type="ECO:0000256" key="3">
    <source>
        <dbReference type="ARBA" id="ARBA00022605"/>
    </source>
</evidence>
<protein>
    <recommendedName>
        <fullName evidence="2 8">Shikimate dehydrogenase (NADP(+))</fullName>
        <shortName evidence="8">SDH</shortName>
        <ecNumber evidence="2 8">1.1.1.25</ecNumber>
    </recommendedName>
</protein>
<feature type="binding site" evidence="8">
    <location>
        <position position="87"/>
    </location>
    <ligand>
        <name>shikimate</name>
        <dbReference type="ChEBI" id="CHEBI:36208"/>
    </ligand>
</feature>
<evidence type="ECO:0000313" key="19">
    <source>
        <dbReference type="EMBL" id="XDJ71839.1"/>
    </source>
</evidence>
<feature type="binding site" evidence="8">
    <location>
        <position position="62"/>
    </location>
    <ligand>
        <name>shikimate</name>
        <dbReference type="ChEBI" id="CHEBI:36208"/>
    </ligand>
</feature>
<dbReference type="Pfam" id="PF08501">
    <property type="entry name" value="Shikimate_dh_N"/>
    <property type="match status" value="1"/>
</dbReference>
<keyword evidence="5 8" id="KW-0560">Oxidoreductase</keyword>
<comment type="function">
    <text evidence="8">Involved in the biosynthesis of the chorismate, which leads to the biosynthesis of aromatic amino acids. Catalyzes the reversible NADPH linked reduction of 3-dehydroshikimate (DHSA) to yield shikimate (SA).</text>
</comment>
<dbReference type="EMBL" id="CP158259">
    <property type="protein sequence ID" value="XDJ59976.1"/>
    <property type="molecule type" value="Genomic_DNA"/>
</dbReference>
<dbReference type="EMBL" id="CP158273">
    <property type="protein sequence ID" value="XDJ95755.1"/>
    <property type="molecule type" value="Genomic_DNA"/>
</dbReference>
<dbReference type="Gene3D" id="3.40.50.10860">
    <property type="entry name" value="Leucine Dehydrogenase, chain A, domain 1"/>
    <property type="match status" value="1"/>
</dbReference>
<dbReference type="GeneID" id="93066948"/>
<dbReference type="InterPro" id="IPR011342">
    <property type="entry name" value="Shikimate_DH"/>
</dbReference>
<dbReference type="Pfam" id="PF18317">
    <property type="entry name" value="SDH_C"/>
    <property type="match status" value="1"/>
</dbReference>
<evidence type="ECO:0000313" key="28">
    <source>
        <dbReference type="EMBL" id="XDJ98403.1"/>
    </source>
</evidence>